<keyword evidence="3" id="KW-1185">Reference proteome</keyword>
<dbReference type="PANTHER" id="PTHR40633">
    <property type="entry name" value="MATRIX PROTEIN, PUTATIVE (AFU_ORTHOLOGUE AFUA_8G05410)-RELATED"/>
    <property type="match status" value="1"/>
</dbReference>
<sequence>MLVFASVLLYIASAAAGLYGTRPVASTVLSAGRFSTVTWINDNSRPSLSEMGPVRIDLYVGGDTLVATLAENVEPTRRHHSVWISPTWGPNGSDYHMRFICEDPPLVIYTADFTITAMDDTPPWQGEAKALAQTASTTSSGSSYASFPAASTLPFSLGSMNFSTAQSVMPTTMSKISTSVASASSSSSTIEPDNPYMNKAKTGASGGLLWKRTAVDLERVKFRLVFILWPALIGMTMAL</sequence>
<evidence type="ECO:0000256" key="1">
    <source>
        <dbReference type="SAM" id="SignalP"/>
    </source>
</evidence>
<dbReference type="STRING" id="742152.A0A2H3JHJ4"/>
<reference evidence="2 3" key="1">
    <citation type="journal article" date="2012" name="Science">
        <title>The Paleozoic origin of enzymatic lignin decomposition reconstructed from 31 fungal genomes.</title>
        <authorList>
            <person name="Floudas D."/>
            <person name="Binder M."/>
            <person name="Riley R."/>
            <person name="Barry K."/>
            <person name="Blanchette R.A."/>
            <person name="Henrissat B."/>
            <person name="Martinez A.T."/>
            <person name="Otillar R."/>
            <person name="Spatafora J.W."/>
            <person name="Yadav J.S."/>
            <person name="Aerts A."/>
            <person name="Benoit I."/>
            <person name="Boyd A."/>
            <person name="Carlson A."/>
            <person name="Copeland A."/>
            <person name="Coutinho P.M."/>
            <person name="de Vries R.P."/>
            <person name="Ferreira P."/>
            <person name="Findley K."/>
            <person name="Foster B."/>
            <person name="Gaskell J."/>
            <person name="Glotzer D."/>
            <person name="Gorecki P."/>
            <person name="Heitman J."/>
            <person name="Hesse C."/>
            <person name="Hori C."/>
            <person name="Igarashi K."/>
            <person name="Jurgens J.A."/>
            <person name="Kallen N."/>
            <person name="Kersten P."/>
            <person name="Kohler A."/>
            <person name="Kuees U."/>
            <person name="Kumar T.K.A."/>
            <person name="Kuo A."/>
            <person name="LaButti K."/>
            <person name="Larrondo L.F."/>
            <person name="Lindquist E."/>
            <person name="Ling A."/>
            <person name="Lombard V."/>
            <person name="Lucas S."/>
            <person name="Lundell T."/>
            <person name="Martin R."/>
            <person name="McLaughlin D.J."/>
            <person name="Morgenstern I."/>
            <person name="Morin E."/>
            <person name="Murat C."/>
            <person name="Nagy L.G."/>
            <person name="Nolan M."/>
            <person name="Ohm R.A."/>
            <person name="Patyshakuliyeva A."/>
            <person name="Rokas A."/>
            <person name="Ruiz-Duenas F.J."/>
            <person name="Sabat G."/>
            <person name="Salamov A."/>
            <person name="Samejima M."/>
            <person name="Schmutz J."/>
            <person name="Slot J.C."/>
            <person name="St John F."/>
            <person name="Stenlid J."/>
            <person name="Sun H."/>
            <person name="Sun S."/>
            <person name="Syed K."/>
            <person name="Tsang A."/>
            <person name="Wiebenga A."/>
            <person name="Young D."/>
            <person name="Pisabarro A."/>
            <person name="Eastwood D.C."/>
            <person name="Martin F."/>
            <person name="Cullen D."/>
            <person name="Grigoriev I.V."/>
            <person name="Hibbett D.S."/>
        </authorList>
    </citation>
    <scope>NUCLEOTIDE SEQUENCE [LARGE SCALE GENOMIC DNA]</scope>
    <source>
        <strain evidence="2 3">MD-104</strain>
    </source>
</reference>
<name>A0A2H3JHJ4_WOLCO</name>
<accession>A0A2H3JHJ4</accession>
<dbReference type="AlphaFoldDB" id="A0A2H3JHJ4"/>
<keyword evidence="1" id="KW-0732">Signal</keyword>
<dbReference type="OMA" id="YHMRFIC"/>
<feature type="chain" id="PRO_5013857297" evidence="1">
    <location>
        <begin position="17"/>
        <end position="239"/>
    </location>
</feature>
<dbReference type="InterPro" id="IPR052982">
    <property type="entry name" value="SRP1/TIP1-like"/>
</dbReference>
<protein>
    <submittedName>
        <fullName evidence="2">Uncharacterized protein</fullName>
    </submittedName>
</protein>
<dbReference type="PANTHER" id="PTHR40633:SF1">
    <property type="entry name" value="GPI ANCHORED SERINE-THREONINE RICH PROTEIN (AFU_ORTHOLOGUE AFUA_1G03630)"/>
    <property type="match status" value="1"/>
</dbReference>
<dbReference type="Proteomes" id="UP000218811">
    <property type="component" value="Unassembled WGS sequence"/>
</dbReference>
<gene>
    <name evidence="2" type="ORF">WOLCODRAFT_167375</name>
</gene>
<organism evidence="2 3">
    <name type="scientific">Wolfiporia cocos (strain MD-104)</name>
    <name type="common">Brown rot fungus</name>
    <dbReference type="NCBI Taxonomy" id="742152"/>
    <lineage>
        <taxon>Eukaryota</taxon>
        <taxon>Fungi</taxon>
        <taxon>Dikarya</taxon>
        <taxon>Basidiomycota</taxon>
        <taxon>Agaricomycotina</taxon>
        <taxon>Agaricomycetes</taxon>
        <taxon>Polyporales</taxon>
        <taxon>Phaeolaceae</taxon>
        <taxon>Wolfiporia</taxon>
    </lineage>
</organism>
<dbReference type="OrthoDB" id="3250770at2759"/>
<evidence type="ECO:0000313" key="2">
    <source>
        <dbReference type="EMBL" id="PCH37198.1"/>
    </source>
</evidence>
<feature type="signal peptide" evidence="1">
    <location>
        <begin position="1"/>
        <end position="16"/>
    </location>
</feature>
<proteinExistence type="predicted"/>
<evidence type="ECO:0000313" key="3">
    <source>
        <dbReference type="Proteomes" id="UP000218811"/>
    </source>
</evidence>
<dbReference type="EMBL" id="KB467909">
    <property type="protein sequence ID" value="PCH37198.1"/>
    <property type="molecule type" value="Genomic_DNA"/>
</dbReference>